<evidence type="ECO:0000313" key="4">
    <source>
        <dbReference type="Proteomes" id="UP000503278"/>
    </source>
</evidence>
<keyword evidence="1" id="KW-0175">Coiled coil</keyword>
<evidence type="ECO:0000256" key="1">
    <source>
        <dbReference type="SAM" id="Coils"/>
    </source>
</evidence>
<evidence type="ECO:0000313" key="3">
    <source>
        <dbReference type="EMBL" id="QJD95158.1"/>
    </source>
</evidence>
<organism evidence="3 4">
    <name type="scientific">Mucilaginibacter robiniae</name>
    <dbReference type="NCBI Taxonomy" id="2728022"/>
    <lineage>
        <taxon>Bacteria</taxon>
        <taxon>Pseudomonadati</taxon>
        <taxon>Bacteroidota</taxon>
        <taxon>Sphingobacteriia</taxon>
        <taxon>Sphingobacteriales</taxon>
        <taxon>Sphingobacteriaceae</taxon>
        <taxon>Mucilaginibacter</taxon>
    </lineage>
</organism>
<feature type="region of interest" description="Disordered" evidence="2">
    <location>
        <begin position="546"/>
        <end position="572"/>
    </location>
</feature>
<proteinExistence type="predicted"/>
<dbReference type="RefSeq" id="WP_169606175.1">
    <property type="nucleotide sequence ID" value="NZ_CP051682.1"/>
</dbReference>
<dbReference type="Proteomes" id="UP000503278">
    <property type="component" value="Chromosome"/>
</dbReference>
<keyword evidence="4" id="KW-1185">Reference proteome</keyword>
<dbReference type="EMBL" id="CP051682">
    <property type="protein sequence ID" value="QJD95158.1"/>
    <property type="molecule type" value="Genomic_DNA"/>
</dbReference>
<gene>
    <name evidence="3" type="ORF">HH214_04320</name>
</gene>
<feature type="compositionally biased region" description="Basic and acidic residues" evidence="2">
    <location>
        <begin position="546"/>
        <end position="570"/>
    </location>
</feature>
<sequence>MNKNLQNQAVNEVNINTDKLKNDVIALNAELEKLLQRQNELTTSGEKNTKAYQDVATQVRIAKDAIKENTAQIDSNIKALNLSKGSLEQNKALLQSLQNQYTALSQAEGDHSKELTQLNTLLQTVSQSVERQEKKVANSREVFDLHKGSVDALKGSFERLAPVSGDFGSTLQDATTGFNMMKQGLTAVKTGFTSVGGAIKTTGFGLLLLVLESLVEYFTKNKEGITKLKGAISAVGKVVDMIRNTLAGFGESIFNAFLHPVDSLKALSNAIKENVINRLNSVKVILDGIVHLDFKKIGDGVLQAFTGVTHVSDKMSKAFISAKQGIINLKNEAINAYNAGRDNAKNQQNDEKKTQQQQTQIHQTRIKQVNETTNILAQANEERIASQTRMSQTVLEGYAKEIADTNAHFKELKKKYQASATTVEQLEREHAATLAAINEKFQNEDLKKLDDYQKELNKASMDARALALQQLQEDYSKQAKDLEKIQQDNTNFVASYGEEIAALQKQKQTAETQNLINDLKNKQDKAQETVDKAKTVIEQLKAQYDKSKSDTNNTFDKKPLEEAVQKDKDSGNWQQEYQDRAALLKMEYDQAVAAAKEKGESTAKVEEEYSQKKLKLDQDAKVKQGKLDKDRMAAEAANQKQYLQTLDKLSGAVGNIFGKNTVAAKAAFKAHQAAAAAQVIIDTKQAIMGIWSSDARLPIIGVPKAIAETAIVAAAGASNLASILKQKPGFAQGGQYLSDGRGALLSGYSRHDNTNAYLRSGEAVVVSEAMRNPWARNLVSAINVAYGGRDFSIPNPSRGYAIGGIFTDGGNANRYYSQPVNDQKDLANTLAYQMLNNFPPIYVDVKDINNQQNILAQTVNRVNL</sequence>
<protein>
    <submittedName>
        <fullName evidence="3">Uncharacterized protein</fullName>
    </submittedName>
</protein>
<dbReference type="AlphaFoldDB" id="A0A7L5DY82"/>
<reference evidence="3 4" key="1">
    <citation type="submission" date="2020-04" db="EMBL/GenBank/DDBJ databases">
        <title>Genome sequencing of novel species.</title>
        <authorList>
            <person name="Heo J."/>
            <person name="Kim S.-J."/>
            <person name="Kim J.-S."/>
            <person name="Hong S.-B."/>
            <person name="Kwon S.-W."/>
        </authorList>
    </citation>
    <scope>NUCLEOTIDE SEQUENCE [LARGE SCALE GENOMIC DNA]</scope>
    <source>
        <strain evidence="3 4">F39-2</strain>
    </source>
</reference>
<dbReference type="KEGG" id="mrob:HH214_04320"/>
<feature type="coiled-coil region" evidence="1">
    <location>
        <begin position="10"/>
        <end position="44"/>
    </location>
</feature>
<evidence type="ECO:0000256" key="2">
    <source>
        <dbReference type="SAM" id="MobiDB-lite"/>
    </source>
</evidence>
<feature type="coiled-coil region" evidence="1">
    <location>
        <begin position="87"/>
        <end position="135"/>
    </location>
</feature>
<accession>A0A7L5DY82</accession>
<name>A0A7L5DY82_9SPHI</name>